<sequence>MTHTIPRPEHPRPQLVRDEWLSLNGEWQFEVDQADSGMERGLVERPLTKKIVVPFAPESAASGVENTDFLEAVWYRRDIDVPEHWAHTRVLLHFGAVDHDTTVWVNGAEVGRHRGGFSSFSFDITDALAGQSSGVLVVRARDLRSSVQARGKQATWFENSHCNYTRTTGIWQTVWLEAVPVLHIRRLRVTPQLASSSFDVEVILSGNPTGHRVVLSLSDASGEVAVERVRADLDLAPTVRISIPEERIRQWSPEDPHLYDLQVQLVAEDGSTVDSVASYAGLRSVSIEGHIVKLNGAPVFQRLVLDQGYWPETLMTAPTDQALIEDIRLSMAAGFNGARLHQKVFEERFFYHADRLGYLVWAEFGDWGVSGQGVAGNNQKPTTSFVTEWLEVLERDRNHPSIIGWCPLNETHQLMHDRITALDDVTTGMFLATKLADPSRPTIDASGYSHRVLLTDIYDSHSYEQDPELFALEQGGLADGHPFVNQNANGPFSLPYQGQPYFVSEYGGIWWNPDHIDADGADRTDSWGYGQRVTSESDFHDRFAGLTRVLSSNPHMFGYCYTQLTDVFQEQNGVYRFDRTEKLDIGRIRAVQMEKAAYEHGPAELAGGRATGE</sequence>
<dbReference type="Gene3D" id="2.60.120.260">
    <property type="entry name" value="Galactose-binding domain-like"/>
    <property type="match status" value="1"/>
</dbReference>
<comment type="similarity">
    <text evidence="1">Belongs to the glycosyl hydrolase 2 family.</text>
</comment>
<evidence type="ECO:0000256" key="2">
    <source>
        <dbReference type="ARBA" id="ARBA00022801"/>
    </source>
</evidence>
<keyword evidence="2" id="KW-0378">Hydrolase</keyword>
<evidence type="ECO:0000259" key="4">
    <source>
        <dbReference type="Pfam" id="PF00703"/>
    </source>
</evidence>
<feature type="domain" description="Glycoside hydrolase family 2 catalytic" evidence="5">
    <location>
        <begin position="321"/>
        <end position="468"/>
    </location>
</feature>
<dbReference type="PANTHER" id="PTHR42732">
    <property type="entry name" value="BETA-GALACTOSIDASE"/>
    <property type="match status" value="1"/>
</dbReference>
<dbReference type="InterPro" id="IPR017853">
    <property type="entry name" value="GH"/>
</dbReference>
<keyword evidence="8" id="KW-1185">Reference proteome</keyword>
<protein>
    <submittedName>
        <fullName evidence="7">Beta-galactosidase</fullName>
    </submittedName>
</protein>
<dbReference type="InterPro" id="IPR036156">
    <property type="entry name" value="Beta-gal/glucu_dom_sf"/>
</dbReference>
<dbReference type="Pfam" id="PF00703">
    <property type="entry name" value="Glyco_hydro_2"/>
    <property type="match status" value="1"/>
</dbReference>
<dbReference type="GO" id="GO:0004553">
    <property type="term" value="F:hydrolase activity, hydrolyzing O-glycosyl compounds"/>
    <property type="evidence" value="ECO:0007669"/>
    <property type="project" value="InterPro"/>
</dbReference>
<dbReference type="Proteomes" id="UP000298468">
    <property type="component" value="Unassembled WGS sequence"/>
</dbReference>
<reference evidence="7 8" key="1">
    <citation type="submission" date="2019-03" db="EMBL/GenBank/DDBJ databases">
        <title>Genomics of glacier-inhabiting Cryobacterium strains.</title>
        <authorList>
            <person name="Liu Q."/>
            <person name="Xin Y.-H."/>
        </authorList>
    </citation>
    <scope>NUCLEOTIDE SEQUENCE [LARGE SCALE GENOMIC DNA]</scope>
    <source>
        <strain evidence="7 8">Sr59</strain>
    </source>
</reference>
<dbReference type="Pfam" id="PF02837">
    <property type="entry name" value="Glyco_hydro_2_N"/>
    <property type="match status" value="1"/>
</dbReference>
<dbReference type="Gene3D" id="3.20.20.80">
    <property type="entry name" value="Glycosidases"/>
    <property type="match status" value="1"/>
</dbReference>
<evidence type="ECO:0000259" key="6">
    <source>
        <dbReference type="Pfam" id="PF02837"/>
    </source>
</evidence>
<dbReference type="InterPro" id="IPR013783">
    <property type="entry name" value="Ig-like_fold"/>
</dbReference>
<dbReference type="OrthoDB" id="9762066at2"/>
<organism evidence="7 8">
    <name type="scientific">Cryobacterium lactosi</name>
    <dbReference type="NCBI Taxonomy" id="1259202"/>
    <lineage>
        <taxon>Bacteria</taxon>
        <taxon>Bacillati</taxon>
        <taxon>Actinomycetota</taxon>
        <taxon>Actinomycetes</taxon>
        <taxon>Micrococcales</taxon>
        <taxon>Microbacteriaceae</taxon>
        <taxon>Cryobacterium</taxon>
    </lineage>
</organism>
<feature type="domain" description="Glycoside hydrolase family 2 immunoglobulin-like beta-sandwich" evidence="4">
    <location>
        <begin position="183"/>
        <end position="283"/>
    </location>
</feature>
<name>A0A4R9C0Q6_9MICO</name>
<evidence type="ECO:0000256" key="1">
    <source>
        <dbReference type="ARBA" id="ARBA00007401"/>
    </source>
</evidence>
<dbReference type="AlphaFoldDB" id="A0A4R9C0Q6"/>
<feature type="domain" description="Glycosyl hydrolases family 2 sugar binding" evidence="6">
    <location>
        <begin position="71"/>
        <end position="176"/>
    </location>
</feature>
<evidence type="ECO:0000313" key="7">
    <source>
        <dbReference type="EMBL" id="TFD94119.1"/>
    </source>
</evidence>
<dbReference type="EMBL" id="SOHM01000007">
    <property type="protein sequence ID" value="TFD94119.1"/>
    <property type="molecule type" value="Genomic_DNA"/>
</dbReference>
<dbReference type="InterPro" id="IPR006104">
    <property type="entry name" value="Glyco_hydro_2_N"/>
</dbReference>
<dbReference type="SUPFAM" id="SSF49303">
    <property type="entry name" value="beta-Galactosidase/glucuronidase domain"/>
    <property type="match status" value="1"/>
</dbReference>
<dbReference type="Pfam" id="PF02836">
    <property type="entry name" value="Glyco_hydro_2_C"/>
    <property type="match status" value="1"/>
</dbReference>
<dbReference type="GO" id="GO:0005975">
    <property type="term" value="P:carbohydrate metabolic process"/>
    <property type="evidence" value="ECO:0007669"/>
    <property type="project" value="InterPro"/>
</dbReference>
<dbReference type="InterPro" id="IPR006102">
    <property type="entry name" value="Ig-like_GH2"/>
</dbReference>
<evidence type="ECO:0000313" key="8">
    <source>
        <dbReference type="Proteomes" id="UP000298468"/>
    </source>
</evidence>
<dbReference type="SUPFAM" id="SSF51445">
    <property type="entry name" value="(Trans)glycosidases"/>
    <property type="match status" value="1"/>
</dbReference>
<keyword evidence="3" id="KW-0326">Glycosidase</keyword>
<gene>
    <name evidence="7" type="ORF">E3T61_03790</name>
</gene>
<dbReference type="Gene3D" id="2.60.40.10">
    <property type="entry name" value="Immunoglobulins"/>
    <property type="match status" value="1"/>
</dbReference>
<evidence type="ECO:0000259" key="5">
    <source>
        <dbReference type="Pfam" id="PF02836"/>
    </source>
</evidence>
<dbReference type="SUPFAM" id="SSF49785">
    <property type="entry name" value="Galactose-binding domain-like"/>
    <property type="match status" value="1"/>
</dbReference>
<dbReference type="InterPro" id="IPR006103">
    <property type="entry name" value="Glyco_hydro_2_cat"/>
</dbReference>
<proteinExistence type="inferred from homology"/>
<accession>A0A4R9C0Q6</accession>
<dbReference type="InterPro" id="IPR008979">
    <property type="entry name" value="Galactose-bd-like_sf"/>
</dbReference>
<dbReference type="RefSeq" id="WP_134639542.1">
    <property type="nucleotide sequence ID" value="NZ_SOHM01000007.1"/>
</dbReference>
<evidence type="ECO:0000256" key="3">
    <source>
        <dbReference type="ARBA" id="ARBA00023295"/>
    </source>
</evidence>
<dbReference type="InterPro" id="IPR051913">
    <property type="entry name" value="GH2_Domain-Containing"/>
</dbReference>
<dbReference type="PANTHER" id="PTHR42732:SF3">
    <property type="entry name" value="HYDROLASE"/>
    <property type="match status" value="1"/>
</dbReference>
<comment type="caution">
    <text evidence="7">The sequence shown here is derived from an EMBL/GenBank/DDBJ whole genome shotgun (WGS) entry which is preliminary data.</text>
</comment>